<dbReference type="SUPFAM" id="SSF52540">
    <property type="entry name" value="P-loop containing nucleoside triphosphate hydrolases"/>
    <property type="match status" value="1"/>
</dbReference>
<accession>A0A2M7G4Y6</accession>
<evidence type="ECO:0000313" key="2">
    <source>
        <dbReference type="Proteomes" id="UP000231019"/>
    </source>
</evidence>
<sequence length="290" mass="32992">MSDSLAFMQLTSTQPLAVAFFKQVLRSGRLSHAYLLKGQPLLASPLVMALAQTLFCPQGGCTQCHTCLAVTQETWPDLHWIRTSADAKSPILKLAQIKKLIEQVNLPPVQSAVQIFVIEHAENMNTESGNALLKTLEEPASNSLILLVSPYPARVLPTLRSRSQQVILQLPESQVLKPEDEAFWSWEQLEQTTSVEAQLALYKYLESLNRQSLILQLQFFQKECWERLRSHLKHKPSLALLRRSQAYLSLFERTLETVAAYGNTKLALEFFCQDFVRLRRQQSVRSRQTA</sequence>
<comment type="caution">
    <text evidence="1">The sequence shown here is derived from an EMBL/GenBank/DDBJ whole genome shotgun (WGS) entry which is preliminary data.</text>
</comment>
<dbReference type="EMBL" id="PFFQ01000031">
    <property type="protein sequence ID" value="PIW17019.1"/>
    <property type="molecule type" value="Genomic_DNA"/>
</dbReference>
<dbReference type="Gene3D" id="3.40.50.300">
    <property type="entry name" value="P-loop containing nucleotide triphosphate hydrolases"/>
    <property type="match status" value="1"/>
</dbReference>
<dbReference type="Proteomes" id="UP000231019">
    <property type="component" value="Unassembled WGS sequence"/>
</dbReference>
<dbReference type="InterPro" id="IPR050238">
    <property type="entry name" value="DNA_Rep/Repair_Clamp_Loader"/>
</dbReference>
<dbReference type="PANTHER" id="PTHR11669">
    <property type="entry name" value="REPLICATION FACTOR C / DNA POLYMERASE III GAMMA-TAU SUBUNIT"/>
    <property type="match status" value="1"/>
</dbReference>
<evidence type="ECO:0008006" key="3">
    <source>
        <dbReference type="Google" id="ProtNLM"/>
    </source>
</evidence>
<dbReference type="AlphaFoldDB" id="A0A2M7G4Y6"/>
<protein>
    <recommendedName>
        <fullName evidence="3">DNA polymerase III subunit delta</fullName>
    </recommendedName>
</protein>
<dbReference type="GO" id="GO:0006261">
    <property type="term" value="P:DNA-templated DNA replication"/>
    <property type="evidence" value="ECO:0007669"/>
    <property type="project" value="TreeGrafter"/>
</dbReference>
<name>A0A2M7G4Y6_9BACT</name>
<gene>
    <name evidence="1" type="ORF">COW36_10275</name>
</gene>
<organism evidence="1 2">
    <name type="scientific">bacterium (Candidatus Blackallbacteria) CG17_big_fil_post_rev_8_21_14_2_50_48_46</name>
    <dbReference type="NCBI Taxonomy" id="2014261"/>
    <lineage>
        <taxon>Bacteria</taxon>
        <taxon>Candidatus Blackallbacteria</taxon>
    </lineage>
</organism>
<dbReference type="Pfam" id="PF13177">
    <property type="entry name" value="DNA_pol3_delta2"/>
    <property type="match status" value="1"/>
</dbReference>
<dbReference type="PANTHER" id="PTHR11669:SF8">
    <property type="entry name" value="DNA POLYMERASE III SUBUNIT DELTA"/>
    <property type="match status" value="1"/>
</dbReference>
<reference evidence="1 2" key="1">
    <citation type="submission" date="2017-09" db="EMBL/GenBank/DDBJ databases">
        <title>Depth-based differentiation of microbial function through sediment-hosted aquifers and enrichment of novel symbionts in the deep terrestrial subsurface.</title>
        <authorList>
            <person name="Probst A.J."/>
            <person name="Ladd B."/>
            <person name="Jarett J.K."/>
            <person name="Geller-Mcgrath D.E."/>
            <person name="Sieber C.M."/>
            <person name="Emerson J.B."/>
            <person name="Anantharaman K."/>
            <person name="Thomas B.C."/>
            <person name="Malmstrom R."/>
            <person name="Stieglmeier M."/>
            <person name="Klingl A."/>
            <person name="Woyke T."/>
            <person name="Ryan C.M."/>
            <person name="Banfield J.F."/>
        </authorList>
    </citation>
    <scope>NUCLEOTIDE SEQUENCE [LARGE SCALE GENOMIC DNA]</scope>
    <source>
        <strain evidence="1">CG17_big_fil_post_rev_8_21_14_2_50_48_46</strain>
    </source>
</reference>
<proteinExistence type="predicted"/>
<dbReference type="InterPro" id="IPR027417">
    <property type="entry name" value="P-loop_NTPase"/>
</dbReference>
<evidence type="ECO:0000313" key="1">
    <source>
        <dbReference type="EMBL" id="PIW17019.1"/>
    </source>
</evidence>